<evidence type="ECO:0000313" key="3">
    <source>
        <dbReference type="Proteomes" id="UP000253153"/>
    </source>
</evidence>
<name>A0A366SAD5_9HYPO</name>
<evidence type="ECO:0000256" key="1">
    <source>
        <dbReference type="SAM" id="MobiDB-lite"/>
    </source>
</evidence>
<feature type="compositionally biased region" description="Basic residues" evidence="1">
    <location>
        <begin position="93"/>
        <end position="103"/>
    </location>
</feature>
<dbReference type="GeneID" id="41991055"/>
<feature type="region of interest" description="Disordered" evidence="1">
    <location>
        <begin position="78"/>
        <end position="103"/>
    </location>
</feature>
<dbReference type="OrthoDB" id="10428498at2759"/>
<gene>
    <name evidence="2" type="ORF">FIESC28_01609</name>
</gene>
<dbReference type="RefSeq" id="XP_031020237.1">
    <property type="nucleotide sequence ID" value="XM_031155759.1"/>
</dbReference>
<evidence type="ECO:0000313" key="2">
    <source>
        <dbReference type="EMBL" id="RBR25646.1"/>
    </source>
</evidence>
<dbReference type="EMBL" id="QKXC01000037">
    <property type="protein sequence ID" value="RBR25646.1"/>
    <property type="molecule type" value="Genomic_DNA"/>
</dbReference>
<reference evidence="2 3" key="1">
    <citation type="submission" date="2018-06" db="EMBL/GenBank/DDBJ databases">
        <title>Fusarium incarnatum-equiseti species complex species 28.</title>
        <authorList>
            <person name="Gardiner D.M."/>
        </authorList>
    </citation>
    <scope>NUCLEOTIDE SEQUENCE [LARGE SCALE GENOMIC DNA]</scope>
    <source>
        <strain evidence="2 3">FIESC_28</strain>
    </source>
</reference>
<sequence>MPSWESIFDFAVSAVSLAANLITLTETAMRLLGRGNNRLEDLEAGAARMEDALREVSDELEDLGREVRELREVVNDLQTRLGERLPSPPPSPPRRRNPHPHLD</sequence>
<accession>A0A366SAD5</accession>
<evidence type="ECO:0008006" key="4">
    <source>
        <dbReference type="Google" id="ProtNLM"/>
    </source>
</evidence>
<protein>
    <recommendedName>
        <fullName evidence="4">Fungal N-terminal domain-containing protein</fullName>
    </recommendedName>
</protein>
<dbReference type="AlphaFoldDB" id="A0A366SAD5"/>
<comment type="caution">
    <text evidence="2">The sequence shown here is derived from an EMBL/GenBank/DDBJ whole genome shotgun (WGS) entry which is preliminary data.</text>
</comment>
<dbReference type="Proteomes" id="UP000253153">
    <property type="component" value="Unassembled WGS sequence"/>
</dbReference>
<organism evidence="2 3">
    <name type="scientific">Fusarium coffeatum</name>
    <dbReference type="NCBI Taxonomy" id="231269"/>
    <lineage>
        <taxon>Eukaryota</taxon>
        <taxon>Fungi</taxon>
        <taxon>Dikarya</taxon>
        <taxon>Ascomycota</taxon>
        <taxon>Pezizomycotina</taxon>
        <taxon>Sordariomycetes</taxon>
        <taxon>Hypocreomycetidae</taxon>
        <taxon>Hypocreales</taxon>
        <taxon>Nectriaceae</taxon>
        <taxon>Fusarium</taxon>
        <taxon>Fusarium incarnatum-equiseti species complex</taxon>
    </lineage>
</organism>
<proteinExistence type="predicted"/>
<keyword evidence="3" id="KW-1185">Reference proteome</keyword>